<dbReference type="Pfam" id="PF11199">
    <property type="entry name" value="DUF2891"/>
    <property type="match status" value="1"/>
</dbReference>
<protein>
    <recommendedName>
        <fullName evidence="3">DUF2891 domain-containing protein</fullName>
    </recommendedName>
</protein>
<reference evidence="1 2" key="1">
    <citation type="submission" date="2021-02" db="EMBL/GenBank/DDBJ databases">
        <authorList>
            <person name="Vanwijnsberghe S."/>
        </authorList>
    </citation>
    <scope>NUCLEOTIDE SEQUENCE [LARGE SCALE GENOMIC DNA]</scope>
    <source>
        <strain evidence="1 2">R-69776</strain>
    </source>
</reference>
<accession>A0ABM8S9Q8</accession>
<dbReference type="Pfam" id="PF06166">
    <property type="entry name" value="DUF979"/>
    <property type="match status" value="1"/>
</dbReference>
<dbReference type="InterPro" id="IPR009323">
    <property type="entry name" value="DUF979"/>
</dbReference>
<comment type="caution">
    <text evidence="1">The sequence shown here is derived from an EMBL/GenBank/DDBJ whole genome shotgun (WGS) entry which is preliminary data.</text>
</comment>
<organism evidence="1 2">
    <name type="scientific">Paraburkholderia nemoris</name>
    <dbReference type="NCBI Taxonomy" id="2793076"/>
    <lineage>
        <taxon>Bacteria</taxon>
        <taxon>Pseudomonadati</taxon>
        <taxon>Pseudomonadota</taxon>
        <taxon>Betaproteobacteria</taxon>
        <taxon>Burkholderiales</taxon>
        <taxon>Burkholderiaceae</taxon>
        <taxon>Paraburkholderia</taxon>
    </lineage>
</organism>
<sequence length="390" mass="43451">MALTAPNFNIVPAALPELKGQNGPIRAPRPAALLLSVVNIILSYLLHSASEETPMTVQLTPELASKFANLALAHLTREYPNKLTHSLAGPQDVQGPRALHPIFYGSYDWHSCVHGYWLILHLLDRFPDLPEAARIVAVVDEHFTEANVAGELAYLDLPHNRGFERPYGWAWLLALSAQLHSLKLSEAARWSKVFAPLTATFVSRFEEFLPKATYPLRVGTHFNMAFALALTLDFARQTSRESLEALLVNTAERWFLNDVACQAWEPAGDEFLSPSLMEAELMRRVLPPAQFVEWFRRFLPDLGAKKPATLFEPVTVTDRTDGKIAHLDGLNLSRAWCQRSLARALPAGDVRRTALLDSAERHLLSALPHVAGDYMGEHWLGTFATLALEA</sequence>
<name>A0ABM8S9Q8_9BURK</name>
<proteinExistence type="predicted"/>
<evidence type="ECO:0000313" key="2">
    <source>
        <dbReference type="Proteomes" id="UP000673821"/>
    </source>
</evidence>
<dbReference type="EMBL" id="CAJNBH010000016">
    <property type="protein sequence ID" value="CAE6796881.1"/>
    <property type="molecule type" value="Genomic_DNA"/>
</dbReference>
<evidence type="ECO:0008006" key="3">
    <source>
        <dbReference type="Google" id="ProtNLM"/>
    </source>
</evidence>
<gene>
    <name evidence="1" type="ORF">R69776_05026</name>
</gene>
<keyword evidence="2" id="KW-1185">Reference proteome</keyword>
<dbReference type="InterPro" id="IPR021365">
    <property type="entry name" value="DUF2891"/>
</dbReference>
<dbReference type="Proteomes" id="UP000673821">
    <property type="component" value="Unassembled WGS sequence"/>
</dbReference>
<evidence type="ECO:0000313" key="1">
    <source>
        <dbReference type="EMBL" id="CAE6796881.1"/>
    </source>
</evidence>